<dbReference type="EMBL" id="LAYC01000001">
    <property type="protein sequence ID" value="KYK60425.1"/>
    <property type="molecule type" value="Genomic_DNA"/>
</dbReference>
<evidence type="ECO:0000256" key="1">
    <source>
        <dbReference type="SAM" id="MobiDB-lite"/>
    </source>
</evidence>
<keyword evidence="3" id="KW-1185">Reference proteome</keyword>
<dbReference type="InParanoid" id="A0A151GTJ1"/>
<accession>A0A151GTJ1</accession>
<sequence>MVMVALRCAADRAGKSGTDDPGPHAHLTPSLLWHPFRRPPPSRAPLRSSPLLILGSSVVAGELVARRARTQLPTALLRPRHATCPNPPWLVCGSQSRGLPPGATDPDPLAAHSPHPDPLPAKTQASQFFPPPTSQRPPKRQPTDIRVPGTYQLPAAKAYEHTNTLRTEVCRRRRPREAGANKQKSLDAETTAPLLSVAAAGLSFRSALGTRKRHLLSLGADLVALI</sequence>
<comment type="caution">
    <text evidence="2">The sequence shown here is derived from an EMBL/GenBank/DDBJ whole genome shotgun (WGS) entry which is preliminary data.</text>
</comment>
<evidence type="ECO:0000313" key="3">
    <source>
        <dbReference type="Proteomes" id="UP000076580"/>
    </source>
</evidence>
<dbReference type="RefSeq" id="XP_040659777.1">
    <property type="nucleotide sequence ID" value="XM_040798894.1"/>
</dbReference>
<organism evidence="2 3">
    <name type="scientific">Drechmeria coniospora</name>
    <name type="common">Nematophagous fungus</name>
    <name type="synonym">Meria coniospora</name>
    <dbReference type="NCBI Taxonomy" id="98403"/>
    <lineage>
        <taxon>Eukaryota</taxon>
        <taxon>Fungi</taxon>
        <taxon>Dikarya</taxon>
        <taxon>Ascomycota</taxon>
        <taxon>Pezizomycotina</taxon>
        <taxon>Sordariomycetes</taxon>
        <taxon>Hypocreomycetidae</taxon>
        <taxon>Hypocreales</taxon>
        <taxon>Ophiocordycipitaceae</taxon>
        <taxon>Drechmeria</taxon>
    </lineage>
</organism>
<dbReference type="AlphaFoldDB" id="A0A151GTJ1"/>
<protein>
    <submittedName>
        <fullName evidence="2">Uncharacterized protein</fullName>
    </submittedName>
</protein>
<reference evidence="2 3" key="1">
    <citation type="journal article" date="2016" name="Sci. Rep.">
        <title>Insights into Adaptations to a Near-Obligate Nematode Endoparasitic Lifestyle from the Finished Genome of Drechmeria coniospora.</title>
        <authorList>
            <person name="Zhang L."/>
            <person name="Zhou Z."/>
            <person name="Guo Q."/>
            <person name="Fokkens L."/>
            <person name="Miskei M."/>
            <person name="Pocsi I."/>
            <person name="Zhang W."/>
            <person name="Chen M."/>
            <person name="Wang L."/>
            <person name="Sun Y."/>
            <person name="Donzelli B.G."/>
            <person name="Gibson D.M."/>
            <person name="Nelson D.R."/>
            <person name="Luo J.G."/>
            <person name="Rep M."/>
            <person name="Liu H."/>
            <person name="Yang S."/>
            <person name="Wang J."/>
            <person name="Krasnoff S.B."/>
            <person name="Xu Y."/>
            <person name="Molnar I."/>
            <person name="Lin M."/>
        </authorList>
    </citation>
    <scope>NUCLEOTIDE SEQUENCE [LARGE SCALE GENOMIC DNA]</scope>
    <source>
        <strain evidence="2 3">ARSEF 6962</strain>
    </source>
</reference>
<dbReference type="Proteomes" id="UP000076580">
    <property type="component" value="Chromosome 01"/>
</dbReference>
<dbReference type="GeneID" id="63714205"/>
<proteinExistence type="predicted"/>
<name>A0A151GTJ1_DRECN</name>
<gene>
    <name evidence="2" type="ORF">DCS_01562</name>
</gene>
<evidence type="ECO:0000313" key="2">
    <source>
        <dbReference type="EMBL" id="KYK60425.1"/>
    </source>
</evidence>
<feature type="region of interest" description="Disordered" evidence="1">
    <location>
        <begin position="93"/>
        <end position="147"/>
    </location>
</feature>